<dbReference type="Gene3D" id="3.40.50.2000">
    <property type="entry name" value="Glycogen Phosphorylase B"/>
    <property type="match status" value="1"/>
</dbReference>
<protein>
    <submittedName>
        <fullName evidence="1">Uncharacterized protein</fullName>
    </submittedName>
</protein>
<organism evidence="1 2">
    <name type="scientific">Citrobacter bitternis</name>
    <dbReference type="NCBI Taxonomy" id="1585982"/>
    <lineage>
        <taxon>Bacteria</taxon>
        <taxon>Pseudomonadati</taxon>
        <taxon>Pseudomonadota</taxon>
        <taxon>Gammaproteobacteria</taxon>
        <taxon>Enterobacterales</taxon>
        <taxon>Enterobacteriaceae</taxon>
        <taxon>Citrobacter</taxon>
    </lineage>
</organism>
<name>A0ABW1Q016_9ENTR</name>
<accession>A0ABW1Q016</accession>
<dbReference type="EMBL" id="JBHSRG010000009">
    <property type="protein sequence ID" value="MFC6122234.1"/>
    <property type="molecule type" value="Genomic_DNA"/>
</dbReference>
<evidence type="ECO:0000313" key="2">
    <source>
        <dbReference type="Proteomes" id="UP001596169"/>
    </source>
</evidence>
<dbReference type="SUPFAM" id="SSF53756">
    <property type="entry name" value="UDP-Glycosyltransferase/glycogen phosphorylase"/>
    <property type="match status" value="1"/>
</dbReference>
<dbReference type="RefSeq" id="WP_071195377.1">
    <property type="nucleotide sequence ID" value="NZ_JBHSRG010000009.1"/>
</dbReference>
<keyword evidence="2" id="KW-1185">Reference proteome</keyword>
<sequence length="142" mass="15427">MTITNPHAISAVNAFSIMETIYFMRHCALLIACDSGPVALAGMTSIGIISIYSQIEAKNRLPFRNGAQGWNALGIDVACPAYGPCGRLVSTNPKETTGVSFAEWCPKDKTYECMRGLSGETMVYLINHFLQSDDYIPQVANA</sequence>
<gene>
    <name evidence="1" type="ORF">ACFPZP_14350</name>
</gene>
<evidence type="ECO:0000313" key="1">
    <source>
        <dbReference type="EMBL" id="MFC6122234.1"/>
    </source>
</evidence>
<comment type="caution">
    <text evidence="1">The sequence shown here is derived from an EMBL/GenBank/DDBJ whole genome shotgun (WGS) entry which is preliminary data.</text>
</comment>
<reference evidence="2" key="1">
    <citation type="journal article" date="2019" name="Int. J. Syst. Evol. Microbiol.">
        <title>The Global Catalogue of Microorganisms (GCM) 10K type strain sequencing project: providing services to taxonomists for standard genome sequencing and annotation.</title>
        <authorList>
            <consortium name="The Broad Institute Genomics Platform"/>
            <consortium name="The Broad Institute Genome Sequencing Center for Infectious Disease"/>
            <person name="Wu L."/>
            <person name="Ma J."/>
        </authorList>
    </citation>
    <scope>NUCLEOTIDE SEQUENCE [LARGE SCALE GENOMIC DNA]</scope>
    <source>
        <strain evidence="2">JCM30009</strain>
    </source>
</reference>
<proteinExistence type="predicted"/>
<dbReference type="Proteomes" id="UP001596169">
    <property type="component" value="Unassembled WGS sequence"/>
</dbReference>